<dbReference type="PANTHER" id="PTHR35333:SF3">
    <property type="entry name" value="BETA-LACTAMASE-TYPE TRANSPEPTIDASE FOLD CONTAINING PROTEIN"/>
    <property type="match status" value="1"/>
</dbReference>
<reference evidence="5 6" key="1">
    <citation type="submission" date="2024-07" db="EMBL/GenBank/DDBJ databases">
        <title>Novosphingobium kalidii RD2P27.</title>
        <authorList>
            <person name="Sun J.-Q."/>
        </authorList>
    </citation>
    <scope>NUCLEOTIDE SEQUENCE [LARGE SCALE GENOMIC DNA]</scope>
    <source>
        <strain evidence="5 6">RD2P27</strain>
    </source>
</reference>
<keyword evidence="6" id="KW-1185">Reference proteome</keyword>
<dbReference type="PROSITE" id="PS51257">
    <property type="entry name" value="PROKAR_LIPOPROTEIN"/>
    <property type="match status" value="1"/>
</dbReference>
<dbReference type="RefSeq" id="WP_353985606.1">
    <property type="nucleotide sequence ID" value="NZ_JBEWLY010000027.1"/>
</dbReference>
<dbReference type="GO" id="GO:0008800">
    <property type="term" value="F:beta-lactamase activity"/>
    <property type="evidence" value="ECO:0007669"/>
    <property type="project" value="UniProtKB-EC"/>
</dbReference>
<evidence type="ECO:0000256" key="3">
    <source>
        <dbReference type="ARBA" id="ARBA00012865"/>
    </source>
</evidence>
<dbReference type="EMBL" id="JBEWLY010000027">
    <property type="protein sequence ID" value="MET1757125.1"/>
    <property type="molecule type" value="Genomic_DNA"/>
</dbReference>
<dbReference type="InterPro" id="IPR045155">
    <property type="entry name" value="Beta-lactam_cat"/>
</dbReference>
<dbReference type="Gene3D" id="3.40.710.10">
    <property type="entry name" value="DD-peptidase/beta-lactamase superfamily"/>
    <property type="match status" value="1"/>
</dbReference>
<dbReference type="PRINTS" id="PR00118">
    <property type="entry name" value="BLACTAMASEA"/>
</dbReference>
<dbReference type="Pfam" id="PF13354">
    <property type="entry name" value="Beta-lactamase2"/>
    <property type="match status" value="1"/>
</dbReference>
<dbReference type="InterPro" id="IPR012338">
    <property type="entry name" value="Beta-lactam/transpept-like"/>
</dbReference>
<dbReference type="SUPFAM" id="SSF56601">
    <property type="entry name" value="beta-lactamase/transpeptidase-like"/>
    <property type="match status" value="1"/>
</dbReference>
<evidence type="ECO:0000313" key="5">
    <source>
        <dbReference type="EMBL" id="MET1757125.1"/>
    </source>
</evidence>
<name>A0ABV2D5W6_9SPHN</name>
<comment type="similarity">
    <text evidence="2">Belongs to the class-A beta-lactamase family.</text>
</comment>
<dbReference type="InterPro" id="IPR000871">
    <property type="entry name" value="Beta-lactam_class-A"/>
</dbReference>
<evidence type="ECO:0000256" key="1">
    <source>
        <dbReference type="ARBA" id="ARBA00001526"/>
    </source>
</evidence>
<proteinExistence type="inferred from homology"/>
<accession>A0ABV2D5W6</accession>
<dbReference type="Proteomes" id="UP001548713">
    <property type="component" value="Unassembled WGS sequence"/>
</dbReference>
<evidence type="ECO:0000313" key="6">
    <source>
        <dbReference type="Proteomes" id="UP001548713"/>
    </source>
</evidence>
<evidence type="ECO:0000256" key="2">
    <source>
        <dbReference type="ARBA" id="ARBA00009009"/>
    </source>
</evidence>
<sequence length="302" mass="32169">MERRTVLAGAGAVLLSACVSPARSAVRFDERLEDLEKASGGRLGAFVLDTGSGQGLGWRQGERFCHCSSFKLSLAALVLREAAEERIKLDEPIRYGREDLMSVSPVTTRNLARGAMTFVELAHATQVTSDNAAANILMRRLGGPGAVTRFWRELGDPVSRLDAYEPALNRIPPGTLENSTTPMAMAHTVGEILYGDVLSRSDAERLRGWMRETATGARRIRAGLPGGWDAGDKTGTAIPDGLPATYVDIAFVAPPGRSPLIVASYFEDPVDSGGDMRPEAEGALAQVGSLAASWAQSRGETG</sequence>
<comment type="caution">
    <text evidence="5">The sequence shown here is derived from an EMBL/GenBank/DDBJ whole genome shotgun (WGS) entry which is preliminary data.</text>
</comment>
<evidence type="ECO:0000259" key="4">
    <source>
        <dbReference type="Pfam" id="PF13354"/>
    </source>
</evidence>
<dbReference type="PANTHER" id="PTHR35333">
    <property type="entry name" value="BETA-LACTAMASE"/>
    <property type="match status" value="1"/>
</dbReference>
<feature type="domain" description="Beta-lactamase class A catalytic" evidence="4">
    <location>
        <begin position="45"/>
        <end position="263"/>
    </location>
</feature>
<organism evidence="5 6">
    <name type="scientific">Novosphingobium kalidii</name>
    <dbReference type="NCBI Taxonomy" id="3230299"/>
    <lineage>
        <taxon>Bacteria</taxon>
        <taxon>Pseudomonadati</taxon>
        <taxon>Pseudomonadota</taxon>
        <taxon>Alphaproteobacteria</taxon>
        <taxon>Sphingomonadales</taxon>
        <taxon>Sphingomonadaceae</taxon>
        <taxon>Novosphingobium</taxon>
    </lineage>
</organism>
<gene>
    <name evidence="5" type="primary">bla</name>
    <name evidence="5" type="ORF">ABVV53_16915</name>
</gene>
<dbReference type="NCBIfam" id="NF033103">
    <property type="entry name" value="bla_class_A"/>
    <property type="match status" value="1"/>
</dbReference>
<keyword evidence="5" id="KW-0378">Hydrolase</keyword>
<dbReference type="EC" id="3.5.2.6" evidence="3"/>
<protein>
    <recommendedName>
        <fullName evidence="3">beta-lactamase</fullName>
        <ecNumber evidence="3">3.5.2.6</ecNumber>
    </recommendedName>
</protein>
<comment type="catalytic activity">
    <reaction evidence="1">
        <text>a beta-lactam + H2O = a substituted beta-amino acid</text>
        <dbReference type="Rhea" id="RHEA:20401"/>
        <dbReference type="ChEBI" id="CHEBI:15377"/>
        <dbReference type="ChEBI" id="CHEBI:35627"/>
        <dbReference type="ChEBI" id="CHEBI:140347"/>
        <dbReference type="EC" id="3.5.2.6"/>
    </reaction>
</comment>